<dbReference type="PROSITE" id="PS50033">
    <property type="entry name" value="UBX"/>
    <property type="match status" value="1"/>
</dbReference>
<name>A0A6F9DWR2_9ASCI</name>
<feature type="region of interest" description="Disordered" evidence="1">
    <location>
        <begin position="1"/>
        <end position="75"/>
    </location>
</feature>
<gene>
    <name evidence="3" type="primary">Ubxn10</name>
</gene>
<feature type="domain" description="UBX" evidence="2">
    <location>
        <begin position="230"/>
        <end position="309"/>
    </location>
</feature>
<evidence type="ECO:0000256" key="1">
    <source>
        <dbReference type="SAM" id="MobiDB-lite"/>
    </source>
</evidence>
<dbReference type="Gene3D" id="3.10.20.90">
    <property type="entry name" value="Phosphatidylinositol 3-kinase Catalytic Subunit, Chain A, domain 1"/>
    <property type="match status" value="1"/>
</dbReference>
<feature type="region of interest" description="Disordered" evidence="1">
    <location>
        <begin position="208"/>
        <end position="233"/>
    </location>
</feature>
<feature type="compositionally biased region" description="Polar residues" evidence="1">
    <location>
        <begin position="133"/>
        <end position="148"/>
    </location>
</feature>
<feature type="compositionally biased region" description="Basic residues" evidence="1">
    <location>
        <begin position="1"/>
        <end position="16"/>
    </location>
</feature>
<accession>A0A6F9DWR2</accession>
<dbReference type="EMBL" id="LR791616">
    <property type="protein sequence ID" value="CAB3267478.1"/>
    <property type="molecule type" value="mRNA"/>
</dbReference>
<feature type="compositionally biased region" description="Low complexity" evidence="1">
    <location>
        <begin position="29"/>
        <end position="39"/>
    </location>
</feature>
<feature type="region of interest" description="Disordered" evidence="1">
    <location>
        <begin position="82"/>
        <end position="101"/>
    </location>
</feature>
<evidence type="ECO:0000259" key="2">
    <source>
        <dbReference type="PROSITE" id="PS50033"/>
    </source>
</evidence>
<feature type="compositionally biased region" description="Polar residues" evidence="1">
    <location>
        <begin position="82"/>
        <end position="93"/>
    </location>
</feature>
<feature type="region of interest" description="Disordered" evidence="1">
    <location>
        <begin position="133"/>
        <end position="154"/>
    </location>
</feature>
<dbReference type="Pfam" id="PF00789">
    <property type="entry name" value="UBX"/>
    <property type="match status" value="1"/>
</dbReference>
<organism evidence="3">
    <name type="scientific">Phallusia mammillata</name>
    <dbReference type="NCBI Taxonomy" id="59560"/>
    <lineage>
        <taxon>Eukaryota</taxon>
        <taxon>Metazoa</taxon>
        <taxon>Chordata</taxon>
        <taxon>Tunicata</taxon>
        <taxon>Ascidiacea</taxon>
        <taxon>Phlebobranchia</taxon>
        <taxon>Ascidiidae</taxon>
        <taxon>Phallusia</taxon>
    </lineage>
</organism>
<dbReference type="SUPFAM" id="SSF54236">
    <property type="entry name" value="Ubiquitin-like"/>
    <property type="match status" value="1"/>
</dbReference>
<proteinExistence type="evidence at transcript level"/>
<dbReference type="InterPro" id="IPR029071">
    <property type="entry name" value="Ubiquitin-like_domsf"/>
</dbReference>
<dbReference type="InterPro" id="IPR001012">
    <property type="entry name" value="UBX_dom"/>
</dbReference>
<evidence type="ECO:0000313" key="3">
    <source>
        <dbReference type="EMBL" id="CAB3267478.1"/>
    </source>
</evidence>
<reference evidence="3" key="1">
    <citation type="submission" date="2020-04" db="EMBL/GenBank/DDBJ databases">
        <authorList>
            <person name="Neveu A P."/>
        </authorList>
    </citation>
    <scope>NUCLEOTIDE SEQUENCE</scope>
    <source>
        <tissue evidence="3">Whole embryo</tissue>
    </source>
</reference>
<dbReference type="AlphaFoldDB" id="A0A6F9DWR2"/>
<protein>
    <submittedName>
        <fullName evidence="3">UBX domain-containing protein 10-like</fullName>
    </submittedName>
</protein>
<feature type="compositionally biased region" description="Polar residues" evidence="1">
    <location>
        <begin position="40"/>
        <end position="75"/>
    </location>
</feature>
<sequence>MHKPARPKSAKGHSRTTHPVVDRGERKSSTSTTSVFSRSGPQAQHNGPGSTSLAYQHSETATSLRNPAACSKTNQNFNLKGSAEAKTTQSSSARPDILAQGEIQEEVKFPAIDRPTSSLSKYHILPAISPPALNSHTDVSHTGGSMQPGSPAENEVDLLTEKAQQMILDSALQRMGPKTKTPPNGGYKRKVSKGVEFDRKRAKVYQTKSVFASSGASRPEKPRVPREPGPNEESLLIALKLPDGTRKERRFLPNTTLQEILVYAHTQYPIIPVSQCNVFRMDTIPKKLLSELGATLQGLKIQHRTVLYIEENEDW</sequence>